<dbReference type="InterPro" id="IPR001647">
    <property type="entry name" value="HTH_TetR"/>
</dbReference>
<evidence type="ECO:0000256" key="2">
    <source>
        <dbReference type="PROSITE-ProRule" id="PRU00335"/>
    </source>
</evidence>
<evidence type="ECO:0000313" key="5">
    <source>
        <dbReference type="Proteomes" id="UP000700732"/>
    </source>
</evidence>
<dbReference type="PANTHER" id="PTHR43479:SF11">
    <property type="entry name" value="ACREF_ENVCD OPERON REPRESSOR-RELATED"/>
    <property type="match status" value="1"/>
</dbReference>
<dbReference type="InterPro" id="IPR036271">
    <property type="entry name" value="Tet_transcr_reg_TetR-rel_C_sf"/>
</dbReference>
<comment type="caution">
    <text evidence="4">The sequence shown here is derived from an EMBL/GenBank/DDBJ whole genome shotgun (WGS) entry which is preliminary data.</text>
</comment>
<dbReference type="SUPFAM" id="SSF48498">
    <property type="entry name" value="Tetracyclin repressor-like, C-terminal domain"/>
    <property type="match status" value="1"/>
</dbReference>
<protein>
    <submittedName>
        <fullName evidence="4">AcrR family transcriptional regulator</fullName>
    </submittedName>
</protein>
<dbReference type="PANTHER" id="PTHR43479">
    <property type="entry name" value="ACREF/ENVCD OPERON REPRESSOR-RELATED"/>
    <property type="match status" value="1"/>
</dbReference>
<dbReference type="EMBL" id="VFIA01000012">
    <property type="protein sequence ID" value="MBC3791867.1"/>
    <property type="molecule type" value="Genomic_DNA"/>
</dbReference>
<dbReference type="InterPro" id="IPR050624">
    <property type="entry name" value="HTH-type_Tx_Regulator"/>
</dbReference>
<keyword evidence="1 2" id="KW-0238">DNA-binding</keyword>
<evidence type="ECO:0000313" key="4">
    <source>
        <dbReference type="EMBL" id="MBC3791867.1"/>
    </source>
</evidence>
<sequence>MECFSSKSTEERIREAAKRVFLEKGFDGATSRDIAEAAGINIALTNYYFRSKEKLFINIFEEMCELFFKGMIDIMNKSITLREKIAEIIAHDFRLMKENPSLSLFIMTEIHRNPDRMVNVLGGMKQIHHSMFEQQIQEAVKRGDIRPISAIHLMPMMVANVQFVFIGKAMHMKMWHMSEADFDAFVDKHQELVVEMITSFLFEFEKA</sequence>
<dbReference type="RefSeq" id="WP_235985405.1">
    <property type="nucleotide sequence ID" value="NZ_VFIA01000012.1"/>
</dbReference>
<gene>
    <name evidence="4" type="ORF">FH603_2375</name>
</gene>
<feature type="domain" description="HTH tetR-type" evidence="3">
    <location>
        <begin position="7"/>
        <end position="67"/>
    </location>
</feature>
<proteinExistence type="predicted"/>
<dbReference type="SUPFAM" id="SSF46689">
    <property type="entry name" value="Homeodomain-like"/>
    <property type="match status" value="1"/>
</dbReference>
<accession>A0ABR6W5V0</accession>
<evidence type="ECO:0000259" key="3">
    <source>
        <dbReference type="PROSITE" id="PS50977"/>
    </source>
</evidence>
<feature type="DNA-binding region" description="H-T-H motif" evidence="2">
    <location>
        <begin position="30"/>
        <end position="49"/>
    </location>
</feature>
<name>A0ABR6W5V0_9BACT</name>
<dbReference type="PRINTS" id="PR00455">
    <property type="entry name" value="HTHTETR"/>
</dbReference>
<keyword evidence="5" id="KW-1185">Reference proteome</keyword>
<dbReference type="Pfam" id="PF00440">
    <property type="entry name" value="TetR_N"/>
    <property type="match status" value="1"/>
</dbReference>
<evidence type="ECO:0000256" key="1">
    <source>
        <dbReference type="ARBA" id="ARBA00023125"/>
    </source>
</evidence>
<dbReference type="InterPro" id="IPR009057">
    <property type="entry name" value="Homeodomain-like_sf"/>
</dbReference>
<dbReference type="Gene3D" id="1.10.357.10">
    <property type="entry name" value="Tetracycline Repressor, domain 2"/>
    <property type="match status" value="1"/>
</dbReference>
<dbReference type="Proteomes" id="UP000700732">
    <property type="component" value="Unassembled WGS sequence"/>
</dbReference>
<dbReference type="PROSITE" id="PS50977">
    <property type="entry name" value="HTH_TETR_2"/>
    <property type="match status" value="1"/>
</dbReference>
<organism evidence="4 5">
    <name type="scientific">Spirosoma utsteinense</name>
    <dbReference type="NCBI Taxonomy" id="2585773"/>
    <lineage>
        <taxon>Bacteria</taxon>
        <taxon>Pseudomonadati</taxon>
        <taxon>Bacteroidota</taxon>
        <taxon>Cytophagia</taxon>
        <taxon>Cytophagales</taxon>
        <taxon>Cytophagaceae</taxon>
        <taxon>Spirosoma</taxon>
    </lineage>
</organism>
<reference evidence="4 5" key="1">
    <citation type="submission" date="2019-06" db="EMBL/GenBank/DDBJ databases">
        <title>Spirosoma utsteinense sp. nov. isolated from Antarctic ice-free soils.</title>
        <authorList>
            <person name="Tahon G."/>
        </authorList>
    </citation>
    <scope>NUCLEOTIDE SEQUENCE [LARGE SCALE GENOMIC DNA]</scope>
    <source>
        <strain evidence="4 5">LMG 31447</strain>
    </source>
</reference>